<feature type="domain" description="DUF3786" evidence="1">
    <location>
        <begin position="31"/>
        <end position="213"/>
    </location>
</feature>
<comment type="caution">
    <text evidence="2">The sequence shown here is derived from an EMBL/GenBank/DDBJ whole genome shotgun (WGS) entry which is preliminary data.</text>
</comment>
<evidence type="ECO:0000313" key="2">
    <source>
        <dbReference type="EMBL" id="HJC14963.1"/>
    </source>
</evidence>
<sequence>MKTNRESNKERRNNYEYAKEKIRPEFLKYDQEAMIRRFSLKYDREFLYLPFIGTEYRVNRQSGEVERLIPTTSGKTEMLQPEPADYMEALSIYDILCYAKPDAALSGRWCLVNSLPGVGQNNGLGDNAVTEDARYFDGNPAAYQAACRELGGKEIPCGDIGYEIPVYPFYPVRLRFYLSDEEFPAQLSVLFDENTLRYMHYETTYYVVSCLMRAIRSRMQKLPV</sequence>
<reference evidence="2" key="2">
    <citation type="submission" date="2021-04" db="EMBL/GenBank/DDBJ databases">
        <authorList>
            <person name="Gilroy R."/>
        </authorList>
    </citation>
    <scope>NUCLEOTIDE SEQUENCE</scope>
    <source>
        <strain evidence="2">CHK185-5351</strain>
    </source>
</reference>
<dbReference type="EMBL" id="DWWU01000016">
    <property type="protein sequence ID" value="HJC14963.1"/>
    <property type="molecule type" value="Genomic_DNA"/>
</dbReference>
<dbReference type="Pfam" id="PF12654">
    <property type="entry name" value="DUF3786"/>
    <property type="match status" value="1"/>
</dbReference>
<name>A0A9D2N890_9FIRM</name>
<dbReference type="AlphaFoldDB" id="A0A9D2N890"/>
<protein>
    <submittedName>
        <fullName evidence="2">DUF3786 domain-containing protein</fullName>
    </submittedName>
</protein>
<gene>
    <name evidence="2" type="ORF">H9705_03905</name>
</gene>
<dbReference type="Proteomes" id="UP000823849">
    <property type="component" value="Unassembled WGS sequence"/>
</dbReference>
<evidence type="ECO:0000259" key="1">
    <source>
        <dbReference type="Pfam" id="PF12654"/>
    </source>
</evidence>
<accession>A0A9D2N890</accession>
<proteinExistence type="predicted"/>
<dbReference type="InterPro" id="IPR024264">
    <property type="entry name" value="DUF3786"/>
</dbReference>
<evidence type="ECO:0000313" key="3">
    <source>
        <dbReference type="Proteomes" id="UP000823849"/>
    </source>
</evidence>
<reference evidence="2" key="1">
    <citation type="journal article" date="2021" name="PeerJ">
        <title>Extensive microbial diversity within the chicken gut microbiome revealed by metagenomics and culture.</title>
        <authorList>
            <person name="Gilroy R."/>
            <person name="Ravi A."/>
            <person name="Getino M."/>
            <person name="Pursley I."/>
            <person name="Horton D.L."/>
            <person name="Alikhan N.F."/>
            <person name="Baker D."/>
            <person name="Gharbi K."/>
            <person name="Hall N."/>
            <person name="Watson M."/>
            <person name="Adriaenssens E.M."/>
            <person name="Foster-Nyarko E."/>
            <person name="Jarju S."/>
            <person name="Secka A."/>
            <person name="Antonio M."/>
            <person name="Oren A."/>
            <person name="Chaudhuri R.R."/>
            <person name="La Ragione R."/>
            <person name="Hildebrand F."/>
            <person name="Pallen M.J."/>
        </authorList>
    </citation>
    <scope>NUCLEOTIDE SEQUENCE</scope>
    <source>
        <strain evidence="2">CHK185-5351</strain>
    </source>
</reference>
<organism evidence="2 3">
    <name type="scientific">Candidatus Fusicatenibacter intestinigallinarum</name>
    <dbReference type="NCBI Taxonomy" id="2838598"/>
    <lineage>
        <taxon>Bacteria</taxon>
        <taxon>Bacillati</taxon>
        <taxon>Bacillota</taxon>
        <taxon>Clostridia</taxon>
        <taxon>Lachnospirales</taxon>
        <taxon>Lachnospiraceae</taxon>
        <taxon>Fusicatenibacter</taxon>
    </lineage>
</organism>